<dbReference type="Gene3D" id="1.20.1730.10">
    <property type="entry name" value="Sodium/glucose cotransporter"/>
    <property type="match status" value="1"/>
</dbReference>
<feature type="transmembrane region" description="Helical" evidence="13">
    <location>
        <begin position="246"/>
        <end position="270"/>
    </location>
</feature>
<evidence type="ECO:0000256" key="2">
    <source>
        <dbReference type="ARBA" id="ARBA00004141"/>
    </source>
</evidence>
<evidence type="ECO:0000313" key="15">
    <source>
        <dbReference type="EMBL" id="MDQ0533211.1"/>
    </source>
</evidence>
<feature type="coiled-coil region" evidence="12">
    <location>
        <begin position="654"/>
        <end position="684"/>
    </location>
</feature>
<dbReference type="InterPro" id="IPR005467">
    <property type="entry name" value="His_kinase_dom"/>
</dbReference>
<dbReference type="Gene3D" id="1.10.287.130">
    <property type="match status" value="1"/>
</dbReference>
<dbReference type="InterPro" id="IPR038377">
    <property type="entry name" value="Na/Glc_symporter_sf"/>
</dbReference>
<dbReference type="InterPro" id="IPR050736">
    <property type="entry name" value="Sensor_HK_Regulatory"/>
</dbReference>
<evidence type="ECO:0000256" key="13">
    <source>
        <dbReference type="SAM" id="Phobius"/>
    </source>
</evidence>
<evidence type="ECO:0000259" key="14">
    <source>
        <dbReference type="PROSITE" id="PS50109"/>
    </source>
</evidence>
<evidence type="ECO:0000256" key="4">
    <source>
        <dbReference type="ARBA" id="ARBA00012438"/>
    </source>
</evidence>
<evidence type="ECO:0000256" key="1">
    <source>
        <dbReference type="ARBA" id="ARBA00000085"/>
    </source>
</evidence>
<sequence length="924" mass="96936">MGWGPVLGAALAYLTALFAVAHWADRRQAAGRSVIASPTVYALSLAVYCTTWTFYGSVGRAATQGIGFLPVYLGPTLLMLLAPLLLRKILRIAKEQRTTSIADFLASRYGRSPLLGGLVAVTATVGVVPYIALQLKAVAVSFDVLTGGGLSADGGLGAGALPFLDHGFLIAAVMALFAIVFGARQLDAAEHHPGMVAAIALESLVKLVAFLAVGVFVVWGLFDGPGPLFAAAAAHPDLARLFDGEAALGSTAAGVWVATTLLSAAAMLCLPRQFQVMVIEAVDERHLDRAVWLFPLYLLLINLFVLPVTLAGLATFGGRTDPDLFVVALPLEGGVAWLALLAFLGGLSAAAGMIVVESVALSTMLCNELAVPLLLRFRPAALARSADPAPLLLAIRRGAIVAILLLGYAYFRLAGSAYALVSIGLISFAAVAQFAPALVGGLYWRGATRRGAIGGVAAGTLVWAYTLLLPSFARSDWLPASFIADGPWGVTVLRPYALLGLEGLDPLAHALFWSALANIGAYVALSLFDSPDGAERGQAAAFVGMSAAAAPFTDTAAPPPAASADWRGAASVGDLVRAVARFLGPQRAEQAFAGADPQEPAGPERLRAAERLLAGVLGGASARVALASAVSAEAVDAAELLRMLDETSDVIAHSRQLEQKTADLERATDALRAANERLTELDRLKDDFLSTVTHELRTPLTSIRALSEILHDDPGLDTAQRQEFLAVIIKESERLTRLINQVLDMAKIEAGALDWRIEAIDPADTLAQAVAATEALFRERGIDLSVDLPRHLPRVRADADRVIQVAVNLLSNAAKFSPRGGRTRISARPIDGGVRVTVADSGPGVARKDRKLVFDRFRQSGDTLTGKPAGTGLGLAIAKRIVEHLGGRIGVEDAPAAIEEETAGATFWFTLPLAADSAETEATR</sequence>
<dbReference type="CDD" id="cd00082">
    <property type="entry name" value="HisKA"/>
    <property type="match status" value="1"/>
</dbReference>
<dbReference type="Pfam" id="PF00512">
    <property type="entry name" value="HisKA"/>
    <property type="match status" value="1"/>
</dbReference>
<accession>A0ABU0MIJ5</accession>
<name>A0ABU0MIJ5_9PROT</name>
<feature type="transmembrane region" description="Helical" evidence="13">
    <location>
        <begin position="6"/>
        <end position="23"/>
    </location>
</feature>
<dbReference type="PANTHER" id="PTHR43711:SF30">
    <property type="entry name" value="HISTIDINE KINASE"/>
    <property type="match status" value="1"/>
</dbReference>
<dbReference type="PROSITE" id="PS50283">
    <property type="entry name" value="NA_SOLUT_SYMP_3"/>
    <property type="match status" value="1"/>
</dbReference>
<keyword evidence="5" id="KW-0597">Phosphoprotein</keyword>
<keyword evidence="9 13" id="KW-1133">Transmembrane helix</keyword>
<dbReference type="InterPro" id="IPR036097">
    <property type="entry name" value="HisK_dim/P_sf"/>
</dbReference>
<reference evidence="15 16" key="1">
    <citation type="submission" date="2023-07" db="EMBL/GenBank/DDBJ databases">
        <title>Genomic Encyclopedia of Type Strains, Phase IV (KMG-IV): sequencing the most valuable type-strain genomes for metagenomic binning, comparative biology and taxonomic classification.</title>
        <authorList>
            <person name="Goeker M."/>
        </authorList>
    </citation>
    <scope>NUCLEOTIDE SEQUENCE [LARGE SCALE GENOMIC DNA]</scope>
    <source>
        <strain evidence="15 16">DSM 19922</strain>
    </source>
</reference>
<evidence type="ECO:0000256" key="3">
    <source>
        <dbReference type="ARBA" id="ARBA00006434"/>
    </source>
</evidence>
<dbReference type="CDD" id="cd10322">
    <property type="entry name" value="SLC5sbd"/>
    <property type="match status" value="1"/>
</dbReference>
<comment type="catalytic activity">
    <reaction evidence="1">
        <text>ATP + protein L-histidine = ADP + protein N-phospho-L-histidine.</text>
        <dbReference type="EC" id="2.7.13.3"/>
    </reaction>
</comment>
<feature type="transmembrane region" description="Helical" evidence="13">
    <location>
        <begin position="417"/>
        <end position="444"/>
    </location>
</feature>
<comment type="caution">
    <text evidence="15">The sequence shown here is derived from an EMBL/GenBank/DDBJ whole genome shotgun (WGS) entry which is preliminary data.</text>
</comment>
<protein>
    <recommendedName>
        <fullName evidence="4">histidine kinase</fullName>
        <ecNumber evidence="4">2.7.13.3</ecNumber>
    </recommendedName>
</protein>
<comment type="subcellular location">
    <subcellularLocation>
        <location evidence="2">Membrane</location>
        <topology evidence="2">Multi-pass membrane protein</topology>
    </subcellularLocation>
</comment>
<dbReference type="InterPro" id="IPR001734">
    <property type="entry name" value="Na/solute_symporter"/>
</dbReference>
<feature type="transmembrane region" description="Helical" evidence="13">
    <location>
        <begin position="291"/>
        <end position="314"/>
    </location>
</feature>
<feature type="transmembrane region" description="Helical" evidence="13">
    <location>
        <begin position="163"/>
        <end position="183"/>
    </location>
</feature>
<dbReference type="InterPro" id="IPR003594">
    <property type="entry name" value="HATPase_dom"/>
</dbReference>
<dbReference type="InterPro" id="IPR036890">
    <property type="entry name" value="HATPase_C_sf"/>
</dbReference>
<feature type="transmembrane region" description="Helical" evidence="13">
    <location>
        <begin position="67"/>
        <end position="86"/>
    </location>
</feature>
<comment type="similarity">
    <text evidence="3">Belongs to the sodium:solute symporter (SSF) (TC 2.A.21) family.</text>
</comment>
<evidence type="ECO:0000256" key="5">
    <source>
        <dbReference type="ARBA" id="ARBA00022553"/>
    </source>
</evidence>
<organism evidence="15 16">
    <name type="scientific">Azospirillum picis</name>
    <dbReference type="NCBI Taxonomy" id="488438"/>
    <lineage>
        <taxon>Bacteria</taxon>
        <taxon>Pseudomonadati</taxon>
        <taxon>Pseudomonadota</taxon>
        <taxon>Alphaproteobacteria</taxon>
        <taxon>Rhodospirillales</taxon>
        <taxon>Azospirillaceae</taxon>
        <taxon>Azospirillum</taxon>
    </lineage>
</organism>
<feature type="transmembrane region" description="Helical" evidence="13">
    <location>
        <begin position="114"/>
        <end position="133"/>
    </location>
</feature>
<dbReference type="Pfam" id="PF02518">
    <property type="entry name" value="HATPase_c"/>
    <property type="match status" value="1"/>
</dbReference>
<dbReference type="PROSITE" id="PS50109">
    <property type="entry name" value="HIS_KIN"/>
    <property type="match status" value="1"/>
</dbReference>
<dbReference type="EC" id="2.7.13.3" evidence="4"/>
<feature type="domain" description="Histidine kinase" evidence="14">
    <location>
        <begin position="691"/>
        <end position="915"/>
    </location>
</feature>
<evidence type="ECO:0000256" key="8">
    <source>
        <dbReference type="ARBA" id="ARBA00022777"/>
    </source>
</evidence>
<keyword evidence="11 13" id="KW-0472">Membrane</keyword>
<dbReference type="GO" id="GO:0016301">
    <property type="term" value="F:kinase activity"/>
    <property type="evidence" value="ECO:0007669"/>
    <property type="project" value="UniProtKB-KW"/>
</dbReference>
<feature type="transmembrane region" description="Helical" evidence="13">
    <location>
        <begin position="334"/>
        <end position="356"/>
    </location>
</feature>
<evidence type="ECO:0000256" key="10">
    <source>
        <dbReference type="ARBA" id="ARBA00023012"/>
    </source>
</evidence>
<evidence type="ECO:0000256" key="6">
    <source>
        <dbReference type="ARBA" id="ARBA00022679"/>
    </source>
</evidence>
<keyword evidence="12" id="KW-0175">Coiled coil</keyword>
<keyword evidence="16" id="KW-1185">Reference proteome</keyword>
<feature type="transmembrane region" description="Helical" evidence="13">
    <location>
        <begin position="35"/>
        <end position="55"/>
    </location>
</feature>
<evidence type="ECO:0000256" key="9">
    <source>
        <dbReference type="ARBA" id="ARBA00022989"/>
    </source>
</evidence>
<keyword evidence="8 15" id="KW-0418">Kinase</keyword>
<feature type="transmembrane region" description="Helical" evidence="13">
    <location>
        <begin position="451"/>
        <end position="473"/>
    </location>
</feature>
<dbReference type="PRINTS" id="PR00344">
    <property type="entry name" value="BCTRLSENSOR"/>
</dbReference>
<dbReference type="InterPro" id="IPR003661">
    <property type="entry name" value="HisK_dim/P_dom"/>
</dbReference>
<evidence type="ECO:0000313" key="16">
    <source>
        <dbReference type="Proteomes" id="UP001244552"/>
    </source>
</evidence>
<dbReference type="InterPro" id="IPR004358">
    <property type="entry name" value="Sig_transdc_His_kin-like_C"/>
</dbReference>
<proteinExistence type="inferred from homology"/>
<feature type="transmembrane region" description="Helical" evidence="13">
    <location>
        <begin position="391"/>
        <end position="411"/>
    </location>
</feature>
<dbReference type="SUPFAM" id="SSF55874">
    <property type="entry name" value="ATPase domain of HSP90 chaperone/DNA topoisomerase II/histidine kinase"/>
    <property type="match status" value="1"/>
</dbReference>
<dbReference type="PANTHER" id="PTHR43711">
    <property type="entry name" value="TWO-COMPONENT HISTIDINE KINASE"/>
    <property type="match status" value="1"/>
</dbReference>
<evidence type="ECO:0000256" key="7">
    <source>
        <dbReference type="ARBA" id="ARBA00022692"/>
    </source>
</evidence>
<dbReference type="SUPFAM" id="SSF47384">
    <property type="entry name" value="Homodimeric domain of signal transducing histidine kinase"/>
    <property type="match status" value="1"/>
</dbReference>
<gene>
    <name evidence="15" type="ORF">QO018_002062</name>
</gene>
<feature type="transmembrane region" description="Helical" evidence="13">
    <location>
        <begin position="195"/>
        <end position="222"/>
    </location>
</feature>
<keyword evidence="7 13" id="KW-0812">Transmembrane</keyword>
<dbReference type="RefSeq" id="WP_209981748.1">
    <property type="nucleotide sequence ID" value="NZ_JAGINO010000006.1"/>
</dbReference>
<dbReference type="EMBL" id="JAUSVU010000006">
    <property type="protein sequence ID" value="MDQ0533211.1"/>
    <property type="molecule type" value="Genomic_DNA"/>
</dbReference>
<keyword evidence="6" id="KW-0808">Transferase</keyword>
<dbReference type="SMART" id="SM00387">
    <property type="entry name" value="HATPase_c"/>
    <property type="match status" value="1"/>
</dbReference>
<evidence type="ECO:0000256" key="11">
    <source>
        <dbReference type="ARBA" id="ARBA00023136"/>
    </source>
</evidence>
<dbReference type="SMART" id="SM00388">
    <property type="entry name" value="HisKA"/>
    <property type="match status" value="1"/>
</dbReference>
<dbReference type="Proteomes" id="UP001244552">
    <property type="component" value="Unassembled WGS sequence"/>
</dbReference>
<dbReference type="Gene3D" id="3.30.565.10">
    <property type="entry name" value="Histidine kinase-like ATPase, C-terminal domain"/>
    <property type="match status" value="1"/>
</dbReference>
<evidence type="ECO:0000256" key="12">
    <source>
        <dbReference type="SAM" id="Coils"/>
    </source>
</evidence>
<keyword evidence="10" id="KW-0902">Two-component regulatory system</keyword>